<evidence type="ECO:0000313" key="5">
    <source>
        <dbReference type="EMBL" id="CAI6351998.1"/>
    </source>
</evidence>
<sequence>MEIIKSNKGCYKGYVYVVKHIGISKITWMCSSKRCSMKCTGELYTDLKIENPEVKTGQSRLKDDDSVKVEKALCAMKERSKTDLSNSHLKLMRQKFLSWTVTLERRCQWKTMLKEL</sequence>
<evidence type="ECO:0000259" key="4">
    <source>
        <dbReference type="Pfam" id="PF04500"/>
    </source>
</evidence>
<evidence type="ECO:0000256" key="3">
    <source>
        <dbReference type="ARBA" id="ARBA00022833"/>
    </source>
</evidence>
<organism evidence="5 6">
    <name type="scientific">Macrosiphum euphorbiae</name>
    <name type="common">potato aphid</name>
    <dbReference type="NCBI Taxonomy" id="13131"/>
    <lineage>
        <taxon>Eukaryota</taxon>
        <taxon>Metazoa</taxon>
        <taxon>Ecdysozoa</taxon>
        <taxon>Arthropoda</taxon>
        <taxon>Hexapoda</taxon>
        <taxon>Insecta</taxon>
        <taxon>Pterygota</taxon>
        <taxon>Neoptera</taxon>
        <taxon>Paraneoptera</taxon>
        <taxon>Hemiptera</taxon>
        <taxon>Sternorrhyncha</taxon>
        <taxon>Aphidomorpha</taxon>
        <taxon>Aphidoidea</taxon>
        <taxon>Aphididae</taxon>
        <taxon>Macrosiphini</taxon>
        <taxon>Macrosiphum</taxon>
    </lineage>
</organism>
<comment type="caution">
    <text evidence="5">The sequence shown here is derived from an EMBL/GenBank/DDBJ whole genome shotgun (WGS) entry which is preliminary data.</text>
</comment>
<keyword evidence="2" id="KW-0863">Zinc-finger</keyword>
<name>A0AAV0W806_9HEMI</name>
<dbReference type="Proteomes" id="UP001160148">
    <property type="component" value="Unassembled WGS sequence"/>
</dbReference>
<evidence type="ECO:0000256" key="2">
    <source>
        <dbReference type="ARBA" id="ARBA00022771"/>
    </source>
</evidence>
<gene>
    <name evidence="5" type="ORF">MEUPH1_LOCUS8296</name>
</gene>
<dbReference type="EMBL" id="CARXXK010000001">
    <property type="protein sequence ID" value="CAI6351998.1"/>
    <property type="molecule type" value="Genomic_DNA"/>
</dbReference>
<protein>
    <recommendedName>
        <fullName evidence="4">FLYWCH-type domain-containing protein</fullName>
    </recommendedName>
</protein>
<evidence type="ECO:0000313" key="6">
    <source>
        <dbReference type="Proteomes" id="UP001160148"/>
    </source>
</evidence>
<accession>A0AAV0W806</accession>
<dbReference type="AlphaFoldDB" id="A0AAV0W806"/>
<dbReference type="Gene3D" id="2.20.25.240">
    <property type="match status" value="1"/>
</dbReference>
<dbReference type="InterPro" id="IPR007588">
    <property type="entry name" value="Znf_FLYWCH"/>
</dbReference>
<evidence type="ECO:0000256" key="1">
    <source>
        <dbReference type="ARBA" id="ARBA00022723"/>
    </source>
</evidence>
<keyword evidence="1" id="KW-0479">Metal-binding</keyword>
<proteinExistence type="predicted"/>
<feature type="domain" description="FLYWCH-type" evidence="4">
    <location>
        <begin position="10"/>
        <end position="54"/>
    </location>
</feature>
<keyword evidence="3" id="KW-0862">Zinc</keyword>
<keyword evidence="6" id="KW-1185">Reference proteome</keyword>
<dbReference type="GO" id="GO:0008270">
    <property type="term" value="F:zinc ion binding"/>
    <property type="evidence" value="ECO:0007669"/>
    <property type="project" value="UniProtKB-KW"/>
</dbReference>
<reference evidence="5 6" key="1">
    <citation type="submission" date="2023-01" db="EMBL/GenBank/DDBJ databases">
        <authorList>
            <person name="Whitehead M."/>
        </authorList>
    </citation>
    <scope>NUCLEOTIDE SEQUENCE [LARGE SCALE GENOMIC DNA]</scope>
</reference>
<dbReference type="Pfam" id="PF04500">
    <property type="entry name" value="FLYWCH"/>
    <property type="match status" value="1"/>
</dbReference>